<evidence type="ECO:0000313" key="2">
    <source>
        <dbReference type="EMBL" id="OHA80642.1"/>
    </source>
</evidence>
<sequence length="200" mass="22676">MTHIIFIDGENFRHRIKEVFDKVKETAPDWSAYDFAGLLDCVLTENQKNYERRFYRAKPKPHGDIPELSAQLMLSYRNLGGHLNRQGFELITAGVLRADYKKPGDKKPIFREKGVDVSISVDMLSLACDGKLTEAFLVASDSDYQPVVRELKKRGVRVVYVGFEVNPNLGLIAKTDDRIIISSKEVLGCAKQNRMKRNAA</sequence>
<name>A0A1G2S7U7_9BACT</name>
<dbReference type="AlphaFoldDB" id="A0A1G2S7U7"/>
<dbReference type="InterPro" id="IPR047140">
    <property type="entry name" value="LabA"/>
</dbReference>
<dbReference type="STRING" id="1802723.A2675_02735"/>
<dbReference type="PANTHER" id="PTHR35458">
    <property type="entry name" value="SLR0755 PROTEIN"/>
    <property type="match status" value="1"/>
</dbReference>
<dbReference type="Proteomes" id="UP000176997">
    <property type="component" value="Unassembled WGS sequence"/>
</dbReference>
<dbReference type="EMBL" id="MHUS01000021">
    <property type="protein sequence ID" value="OHA80642.1"/>
    <property type="molecule type" value="Genomic_DNA"/>
</dbReference>
<proteinExistence type="predicted"/>
<dbReference type="PANTHER" id="PTHR35458:SF8">
    <property type="entry name" value="SLR0650 PROTEIN"/>
    <property type="match status" value="1"/>
</dbReference>
<dbReference type="InterPro" id="IPR021139">
    <property type="entry name" value="NYN"/>
</dbReference>
<feature type="domain" description="NYN" evidence="1">
    <location>
        <begin position="5"/>
        <end position="176"/>
    </location>
</feature>
<evidence type="ECO:0000259" key="1">
    <source>
        <dbReference type="Pfam" id="PF01936"/>
    </source>
</evidence>
<evidence type="ECO:0000313" key="3">
    <source>
        <dbReference type="Proteomes" id="UP000176997"/>
    </source>
</evidence>
<reference evidence="2 3" key="1">
    <citation type="journal article" date="2016" name="Nat. Commun.">
        <title>Thousands of microbial genomes shed light on interconnected biogeochemical processes in an aquifer system.</title>
        <authorList>
            <person name="Anantharaman K."/>
            <person name="Brown C.T."/>
            <person name="Hug L.A."/>
            <person name="Sharon I."/>
            <person name="Castelle C.J."/>
            <person name="Probst A.J."/>
            <person name="Thomas B.C."/>
            <person name="Singh A."/>
            <person name="Wilkins M.J."/>
            <person name="Karaoz U."/>
            <person name="Brodie E.L."/>
            <person name="Williams K.H."/>
            <person name="Hubbard S.S."/>
            <person name="Banfield J.F."/>
        </authorList>
    </citation>
    <scope>NUCLEOTIDE SEQUENCE [LARGE SCALE GENOMIC DNA]</scope>
</reference>
<dbReference type="GO" id="GO:0004540">
    <property type="term" value="F:RNA nuclease activity"/>
    <property type="evidence" value="ECO:0007669"/>
    <property type="project" value="InterPro"/>
</dbReference>
<accession>A0A1G2S7U7</accession>
<protein>
    <recommendedName>
        <fullName evidence="1">NYN domain-containing protein</fullName>
    </recommendedName>
</protein>
<gene>
    <name evidence="2" type="ORF">A2675_02735</name>
</gene>
<organism evidence="2 3">
    <name type="scientific">Candidatus Yonathbacteria bacterium RIFCSPHIGHO2_01_FULL_51_10</name>
    <dbReference type="NCBI Taxonomy" id="1802723"/>
    <lineage>
        <taxon>Bacteria</taxon>
        <taxon>Candidatus Yonathiibacteriota</taxon>
    </lineage>
</organism>
<dbReference type="Gene3D" id="3.40.50.1010">
    <property type="entry name" value="5'-nuclease"/>
    <property type="match status" value="1"/>
</dbReference>
<dbReference type="Pfam" id="PF01936">
    <property type="entry name" value="NYN"/>
    <property type="match status" value="1"/>
</dbReference>
<comment type="caution">
    <text evidence="2">The sequence shown here is derived from an EMBL/GenBank/DDBJ whole genome shotgun (WGS) entry which is preliminary data.</text>
</comment>